<evidence type="ECO:0000259" key="1">
    <source>
        <dbReference type="Pfam" id="PF04389"/>
    </source>
</evidence>
<dbReference type="OrthoDB" id="9778250at2"/>
<comment type="caution">
    <text evidence="2">The sequence shown here is derived from an EMBL/GenBank/DDBJ whole genome shotgun (WGS) entry which is preliminary data.</text>
</comment>
<reference evidence="2 3" key="1">
    <citation type="submission" date="2019-07" db="EMBL/GenBank/DDBJ databases">
        <authorList>
            <person name="Huq M.A."/>
        </authorList>
    </citation>
    <scope>NUCLEOTIDE SEQUENCE [LARGE SCALE GENOMIC DNA]</scope>
    <source>
        <strain evidence="2 3">MAH-3</strain>
    </source>
</reference>
<name>A0A556N2D4_9FLAO</name>
<organism evidence="2 3">
    <name type="scientific">Fluviicola chungangensis</name>
    <dbReference type="NCBI Taxonomy" id="2597671"/>
    <lineage>
        <taxon>Bacteria</taxon>
        <taxon>Pseudomonadati</taxon>
        <taxon>Bacteroidota</taxon>
        <taxon>Flavobacteriia</taxon>
        <taxon>Flavobacteriales</taxon>
        <taxon>Crocinitomicaceae</taxon>
        <taxon>Fluviicola</taxon>
    </lineage>
</organism>
<dbReference type="PROSITE" id="PS00018">
    <property type="entry name" value="EF_HAND_1"/>
    <property type="match status" value="1"/>
</dbReference>
<dbReference type="GO" id="GO:0008235">
    <property type="term" value="F:metalloexopeptidase activity"/>
    <property type="evidence" value="ECO:0007669"/>
    <property type="project" value="InterPro"/>
</dbReference>
<evidence type="ECO:0000313" key="2">
    <source>
        <dbReference type="EMBL" id="TSJ46350.1"/>
    </source>
</evidence>
<feature type="domain" description="Peptidase M28" evidence="1">
    <location>
        <begin position="261"/>
        <end position="472"/>
    </location>
</feature>
<dbReference type="GO" id="GO:0006508">
    <property type="term" value="P:proteolysis"/>
    <property type="evidence" value="ECO:0007669"/>
    <property type="project" value="InterPro"/>
</dbReference>
<dbReference type="PANTHER" id="PTHR12147:SF26">
    <property type="entry name" value="PEPTIDASE M28 DOMAIN-CONTAINING PROTEIN"/>
    <property type="match status" value="1"/>
</dbReference>
<keyword evidence="3" id="KW-1185">Reference proteome</keyword>
<dbReference type="EMBL" id="VLPL01000002">
    <property type="protein sequence ID" value="TSJ46350.1"/>
    <property type="molecule type" value="Genomic_DNA"/>
</dbReference>
<protein>
    <submittedName>
        <fullName evidence="2">M28 family peptidase</fullName>
    </submittedName>
</protein>
<dbReference type="PANTHER" id="PTHR12147">
    <property type="entry name" value="METALLOPEPTIDASE M28 FAMILY MEMBER"/>
    <property type="match status" value="1"/>
</dbReference>
<dbReference type="InterPro" id="IPR007484">
    <property type="entry name" value="Peptidase_M28"/>
</dbReference>
<dbReference type="AlphaFoldDB" id="A0A556N2D4"/>
<proteinExistence type="predicted"/>
<accession>A0A556N2D4</accession>
<gene>
    <name evidence="2" type="ORF">FO442_04110</name>
</gene>
<dbReference type="SUPFAM" id="SSF53187">
    <property type="entry name" value="Zn-dependent exopeptidases"/>
    <property type="match status" value="1"/>
</dbReference>
<dbReference type="InterPro" id="IPR018247">
    <property type="entry name" value="EF_Hand_1_Ca_BS"/>
</dbReference>
<dbReference type="Gene3D" id="3.40.630.10">
    <property type="entry name" value="Zn peptidases"/>
    <property type="match status" value="1"/>
</dbReference>
<evidence type="ECO:0000313" key="3">
    <source>
        <dbReference type="Proteomes" id="UP000316008"/>
    </source>
</evidence>
<sequence>MIIMKGITSLLFFSAVCVCFSQQIDAAKKYSTYINESDLKKNLTILSSDSYLGRETGKEGQKMTAEFLSAYFQKLGCSFAPGMSGYEQSFDVIESTPGGTMSLNDQSFRFKTDFIYYGCKSKTTLDKVPVYSVEQLPKIEEKPCYVIYVMKGMEVRKEVSVLKKQLPKNVKGIILVSEKYGTLYEYMEHYVTTKTMYLADEKKKDEFPILFVKDSAMLSLKNKSTNYIFGKGKFKETEHPKPLFVLSGQLNTQEERLTSSNVLAYIEGSDPVLSKEVVVITAHYDHIGVDHGVVYNGADDDGTGTVALLELAEAFMEAKKQGEGPKRSILIMPVSGEEKGLLGSDYYSSHPVIPLENTVADLNIDMIGRNDIGHEKDTNYIYIIGSNMLSDDLHNANERANTKYTQLKLDYKFNSLSDPNQFYYRSDHYNFAKHDIPVIFYFSGVHEDYHQPTDDVEKIIFPKVEKVARLVFFVAWEIADASKRLTLNR</sequence>
<dbReference type="InterPro" id="IPR045175">
    <property type="entry name" value="M28_fam"/>
</dbReference>
<dbReference type="Proteomes" id="UP000316008">
    <property type="component" value="Unassembled WGS sequence"/>
</dbReference>
<dbReference type="Pfam" id="PF04389">
    <property type="entry name" value="Peptidase_M28"/>
    <property type="match status" value="1"/>
</dbReference>